<comment type="caution">
    <text evidence="3">The sequence shown here is derived from an EMBL/GenBank/DDBJ whole genome shotgun (WGS) entry which is preliminary data.</text>
</comment>
<proteinExistence type="predicted"/>
<sequence>MTTASLPCALRSALLALLLAACSGPASGNDMALAAQIRQALVETPGLRSETVQVQSRNGAVRLSGTADTDEAAAQALSAARSVPGVREVRNEIRVRDPL</sequence>
<evidence type="ECO:0000259" key="2">
    <source>
        <dbReference type="PROSITE" id="PS50914"/>
    </source>
</evidence>
<evidence type="ECO:0000256" key="1">
    <source>
        <dbReference type="SAM" id="SignalP"/>
    </source>
</evidence>
<dbReference type="InterPro" id="IPR014004">
    <property type="entry name" value="Transpt-assoc_nodulatn_dom_bac"/>
</dbReference>
<dbReference type="Proteomes" id="UP001324595">
    <property type="component" value="Unassembled WGS sequence"/>
</dbReference>
<dbReference type="Pfam" id="PF04972">
    <property type="entry name" value="BON"/>
    <property type="match status" value="1"/>
</dbReference>
<feature type="domain" description="BON" evidence="2">
    <location>
        <begin position="29"/>
        <end position="97"/>
    </location>
</feature>
<protein>
    <submittedName>
        <fullName evidence="3">BON domain-containing protein</fullName>
    </submittedName>
</protein>
<dbReference type="InterPro" id="IPR007055">
    <property type="entry name" value="BON_dom"/>
</dbReference>
<evidence type="ECO:0000313" key="3">
    <source>
        <dbReference type="EMBL" id="MEB2665399.1"/>
    </source>
</evidence>
<dbReference type="PANTHER" id="PTHR34606">
    <property type="entry name" value="BON DOMAIN-CONTAINING PROTEIN"/>
    <property type="match status" value="1"/>
</dbReference>
<dbReference type="RefSeq" id="WP_010928654.1">
    <property type="nucleotide sequence ID" value="NZ_AP019378.2"/>
</dbReference>
<reference evidence="3 4" key="1">
    <citation type="submission" date="2023-12" db="EMBL/GenBank/DDBJ databases">
        <title>Draft Genome Sequences of Bordetella parapertussis clinical Isolates from Colombia, 2023.</title>
        <authorList>
            <person name="Montilla E.A."/>
            <person name="Rojas F."/>
            <person name="Vargas M.N."/>
            <person name="Bonilla V."/>
            <person name="Duarte C."/>
        </authorList>
    </citation>
    <scope>NUCLEOTIDE SEQUENCE [LARGE SCALE GENOMIC DNA]</scope>
    <source>
        <strain evidence="3 4">320001806</strain>
    </source>
</reference>
<name>A0ABU5XBY0_BORPP</name>
<keyword evidence="4" id="KW-1185">Reference proteome</keyword>
<accession>A0ABU5XBY0</accession>
<dbReference type="SMART" id="SM00749">
    <property type="entry name" value="BON"/>
    <property type="match status" value="1"/>
</dbReference>
<gene>
    <name evidence="3" type="ORF">U5T69_20015</name>
</gene>
<organism evidence="3 4">
    <name type="scientific">Bordetella parapertussis</name>
    <dbReference type="NCBI Taxonomy" id="519"/>
    <lineage>
        <taxon>Bacteria</taxon>
        <taxon>Pseudomonadati</taxon>
        <taxon>Pseudomonadota</taxon>
        <taxon>Betaproteobacteria</taxon>
        <taxon>Burkholderiales</taxon>
        <taxon>Alcaligenaceae</taxon>
        <taxon>Bordetella</taxon>
    </lineage>
</organism>
<feature type="signal peptide" evidence="1">
    <location>
        <begin position="1"/>
        <end position="28"/>
    </location>
</feature>
<feature type="chain" id="PRO_5045451595" evidence="1">
    <location>
        <begin position="29"/>
        <end position="99"/>
    </location>
</feature>
<dbReference type="PROSITE" id="PS50914">
    <property type="entry name" value="BON"/>
    <property type="match status" value="1"/>
</dbReference>
<dbReference type="InterPro" id="IPR051686">
    <property type="entry name" value="Lipoprotein_DolP"/>
</dbReference>
<dbReference type="EMBL" id="JAXUBE010000122">
    <property type="protein sequence ID" value="MEB2665399.1"/>
    <property type="molecule type" value="Genomic_DNA"/>
</dbReference>
<dbReference type="PANTHER" id="PTHR34606:SF15">
    <property type="entry name" value="BON DOMAIN-CONTAINING PROTEIN"/>
    <property type="match status" value="1"/>
</dbReference>
<dbReference type="GeneID" id="93204440"/>
<evidence type="ECO:0000313" key="4">
    <source>
        <dbReference type="Proteomes" id="UP001324595"/>
    </source>
</evidence>
<dbReference type="Gene3D" id="3.30.1340.30">
    <property type="match status" value="1"/>
</dbReference>
<keyword evidence="1" id="KW-0732">Signal</keyword>